<protein>
    <submittedName>
        <fullName evidence="7">Hypothetical conserved protein</fullName>
    </submittedName>
</protein>
<gene>
    <name evidence="7" type="ORF">HGMM_OP4C722</name>
</gene>
<evidence type="ECO:0000256" key="4">
    <source>
        <dbReference type="ARBA" id="ARBA00022741"/>
    </source>
</evidence>
<dbReference type="GO" id="GO:0004540">
    <property type="term" value="F:RNA nuclease activity"/>
    <property type="evidence" value="ECO:0007669"/>
    <property type="project" value="InterPro"/>
</dbReference>
<keyword evidence="5" id="KW-0378">Hydrolase</keyword>
<dbReference type="GO" id="GO:0000166">
    <property type="term" value="F:nucleotide binding"/>
    <property type="evidence" value="ECO:0007669"/>
    <property type="project" value="UniProtKB-KW"/>
</dbReference>
<comment type="similarity">
    <text evidence="6">Belongs to the HepT RNase toxin family.</text>
</comment>
<reference evidence="7" key="1">
    <citation type="journal article" date="2005" name="Environ. Microbiol.">
        <title>Genetic and functional properties of uncultivated thermophilic crenarchaeotes from a subsurface gold mine as revealed by analysis of genome fragments.</title>
        <authorList>
            <person name="Nunoura T."/>
            <person name="Hirayama H."/>
            <person name="Takami H."/>
            <person name="Oida H."/>
            <person name="Nishi S."/>
            <person name="Shimamura S."/>
            <person name="Suzuki Y."/>
            <person name="Inagaki F."/>
            <person name="Takai K."/>
            <person name="Nealson K.H."/>
            <person name="Horikoshi K."/>
        </authorList>
    </citation>
    <scope>NUCLEOTIDE SEQUENCE</scope>
</reference>
<keyword evidence="1" id="KW-0597">Phosphoprotein</keyword>
<dbReference type="InterPro" id="IPR051813">
    <property type="entry name" value="HepT_RNase_toxin"/>
</dbReference>
<dbReference type="InterPro" id="IPR008201">
    <property type="entry name" value="HepT-like"/>
</dbReference>
<dbReference type="Pfam" id="PF01934">
    <property type="entry name" value="HepT-like"/>
    <property type="match status" value="1"/>
</dbReference>
<organism evidence="7">
    <name type="scientific">Acetithermum autotrophicum</name>
    <dbReference type="NCBI Taxonomy" id="1446466"/>
    <lineage>
        <taxon>Bacteria</taxon>
        <taxon>Candidatus Bipolaricaulota</taxon>
        <taxon>Candidatus Acetithermum</taxon>
    </lineage>
</organism>
<accession>H5SU86</accession>
<evidence type="ECO:0000256" key="2">
    <source>
        <dbReference type="ARBA" id="ARBA00022649"/>
    </source>
</evidence>
<dbReference type="EMBL" id="AP011803">
    <property type="protein sequence ID" value="BAL60086.1"/>
    <property type="molecule type" value="Genomic_DNA"/>
</dbReference>
<keyword evidence="3" id="KW-0540">Nuclease</keyword>
<reference evidence="7" key="2">
    <citation type="journal article" date="2012" name="PLoS ONE">
        <title>A Deeply Branching Thermophilic Bacterium with an Ancient Acetyl-CoA Pathway Dominates a Subsurface Ecosystem.</title>
        <authorList>
            <person name="Takami H."/>
            <person name="Noguchi H."/>
            <person name="Takaki Y."/>
            <person name="Uchiyama I."/>
            <person name="Toyoda A."/>
            <person name="Nishi S."/>
            <person name="Chee G.-J."/>
            <person name="Arai W."/>
            <person name="Nunoura T."/>
            <person name="Itoh T."/>
            <person name="Hattori M."/>
            <person name="Takai K."/>
        </authorList>
    </citation>
    <scope>NUCLEOTIDE SEQUENCE</scope>
</reference>
<dbReference type="PANTHER" id="PTHR34139">
    <property type="entry name" value="UPF0331 PROTEIN MJ0127"/>
    <property type="match status" value="1"/>
</dbReference>
<dbReference type="AlphaFoldDB" id="H5SU86"/>
<proteinExistence type="inferred from homology"/>
<dbReference type="GO" id="GO:0110001">
    <property type="term" value="C:toxin-antitoxin complex"/>
    <property type="evidence" value="ECO:0007669"/>
    <property type="project" value="InterPro"/>
</dbReference>
<name>H5SU86_ACEAU</name>
<dbReference type="PANTHER" id="PTHR34139:SF1">
    <property type="entry name" value="RNASE MJ1380-RELATED"/>
    <property type="match status" value="1"/>
</dbReference>
<dbReference type="GO" id="GO:0016787">
    <property type="term" value="F:hydrolase activity"/>
    <property type="evidence" value="ECO:0007669"/>
    <property type="project" value="UniProtKB-KW"/>
</dbReference>
<keyword evidence="2" id="KW-1277">Toxin-antitoxin system</keyword>
<evidence type="ECO:0000313" key="7">
    <source>
        <dbReference type="EMBL" id="BAL60086.1"/>
    </source>
</evidence>
<evidence type="ECO:0000256" key="5">
    <source>
        <dbReference type="ARBA" id="ARBA00022801"/>
    </source>
</evidence>
<evidence type="ECO:0000256" key="6">
    <source>
        <dbReference type="ARBA" id="ARBA00024207"/>
    </source>
</evidence>
<dbReference type="InterPro" id="IPR037038">
    <property type="entry name" value="HepT-like_sf"/>
</dbReference>
<sequence length="115" mass="13342">MKKDDTVYLRHILDAIAQIELYLQGVSREHFLRTKLLQDGVVRQLEIIGEASRNLSDELRQRHPEVPWSQIISLRNRVIHAYFNVSVEIVWEIAQNDLPVLRSQIKSILTELAGS</sequence>
<evidence type="ECO:0000256" key="1">
    <source>
        <dbReference type="ARBA" id="ARBA00022553"/>
    </source>
</evidence>
<evidence type="ECO:0000256" key="3">
    <source>
        <dbReference type="ARBA" id="ARBA00022722"/>
    </source>
</evidence>
<dbReference type="Gene3D" id="1.20.120.580">
    <property type="entry name" value="bsu32300-like"/>
    <property type="match status" value="1"/>
</dbReference>
<keyword evidence="4" id="KW-0547">Nucleotide-binding</keyword>